<keyword evidence="3" id="KW-1185">Reference proteome</keyword>
<dbReference type="eggNOG" id="ENOG5033JFA">
    <property type="taxonomic scope" value="Bacteria"/>
</dbReference>
<proteinExistence type="predicted"/>
<dbReference type="Gene3D" id="3.10.450.50">
    <property type="match status" value="1"/>
</dbReference>
<gene>
    <name evidence="2" type="ORF">SAMN05421637_2489</name>
</gene>
<protein>
    <submittedName>
        <fullName evidence="2">SnoaL-like domain-containing protein</fullName>
    </submittedName>
</protein>
<dbReference type="AlphaFoldDB" id="A0A1H7AE79"/>
<dbReference type="InterPro" id="IPR037401">
    <property type="entry name" value="SnoaL-like"/>
</dbReference>
<dbReference type="EMBL" id="FNZI01000006">
    <property type="protein sequence ID" value="SEJ63246.1"/>
    <property type="molecule type" value="Genomic_DNA"/>
</dbReference>
<name>A0A1H7AE79_9MICO</name>
<evidence type="ECO:0000313" key="3">
    <source>
        <dbReference type="Proteomes" id="UP000183315"/>
    </source>
</evidence>
<evidence type="ECO:0000313" key="2">
    <source>
        <dbReference type="EMBL" id="SEJ63246.1"/>
    </source>
</evidence>
<dbReference type="Proteomes" id="UP000183315">
    <property type="component" value="Unassembled WGS sequence"/>
</dbReference>
<sequence length="118" mass="13558">MTCTNDWLAGYLKAWETKAEDDVRALFTDDAEYWFRPNDPEPVRGIDAIVEAWQEPEPGVPVPRLAVLIENERLGIIKGSVDYPGHETYTNLWEVWFAPDGRALRFVEWYMTPRAAGS</sequence>
<accession>A0A1H7AE79</accession>
<organism evidence="2 3">
    <name type="scientific">Demequina mangrovi</name>
    <dbReference type="NCBI Taxonomy" id="1043493"/>
    <lineage>
        <taxon>Bacteria</taxon>
        <taxon>Bacillati</taxon>
        <taxon>Actinomycetota</taxon>
        <taxon>Actinomycetes</taxon>
        <taxon>Micrococcales</taxon>
        <taxon>Demequinaceae</taxon>
        <taxon>Demequina</taxon>
    </lineage>
</organism>
<dbReference type="STRING" id="1043493.SAMN05421637_2489"/>
<feature type="domain" description="SnoaL-like" evidence="1">
    <location>
        <begin position="10"/>
        <end position="64"/>
    </location>
</feature>
<dbReference type="InterPro" id="IPR032710">
    <property type="entry name" value="NTF2-like_dom_sf"/>
</dbReference>
<dbReference type="RefSeq" id="WP_042215836.1">
    <property type="nucleotide sequence ID" value="NZ_BBLU01000014.1"/>
</dbReference>
<dbReference type="Pfam" id="PF12680">
    <property type="entry name" value="SnoaL_2"/>
    <property type="match status" value="1"/>
</dbReference>
<dbReference type="OrthoDB" id="8526151at2"/>
<dbReference type="SUPFAM" id="SSF54427">
    <property type="entry name" value="NTF2-like"/>
    <property type="match status" value="1"/>
</dbReference>
<evidence type="ECO:0000259" key="1">
    <source>
        <dbReference type="Pfam" id="PF12680"/>
    </source>
</evidence>
<reference evidence="3" key="1">
    <citation type="submission" date="2016-10" db="EMBL/GenBank/DDBJ databases">
        <authorList>
            <person name="Varghese N."/>
        </authorList>
    </citation>
    <scope>NUCLEOTIDE SEQUENCE [LARGE SCALE GENOMIC DNA]</scope>
    <source>
        <strain evidence="3">DSM 24868</strain>
    </source>
</reference>